<name>A0A5J4TBG7_9EUKA</name>
<sequence length="266" mass="30664">MIYYLGNSNQLGEQRWQKQSHFSRWGDPKIEENLSLGRPPFSFDTTERYMRSNAYDIAMRAHEAAPLGFHPAIHNGKIMTVFSSDTYDGNYSLGAVTLVRLSVPSKLHRKANRNQQIKEIYQQNLRIKKKKKKSSRSQTPPSLLSSSHKYSSSNLQTLNVNSNDSDQKEPIQYIQPYSTQLDQDVQQNIKSGGDIDQEDEIEEILPPEATHNFLPQTPMLSISVIQIESEQHLKIDPNSQLYREQAGVEEQKIRKILLDKYEKKDE</sequence>
<dbReference type="EMBL" id="SNRW01034347">
    <property type="protein sequence ID" value="KAA6355608.1"/>
    <property type="molecule type" value="Genomic_DNA"/>
</dbReference>
<dbReference type="AlphaFoldDB" id="A0A5J4TBG7"/>
<dbReference type="OrthoDB" id="256429at2759"/>
<gene>
    <name evidence="2" type="ORF">EZS28_048865</name>
</gene>
<proteinExistence type="predicted"/>
<dbReference type="Proteomes" id="UP000324800">
    <property type="component" value="Unassembled WGS sequence"/>
</dbReference>
<dbReference type="InterPro" id="IPR029052">
    <property type="entry name" value="Metallo-depent_PP-like"/>
</dbReference>
<organism evidence="2 3">
    <name type="scientific">Streblomastix strix</name>
    <dbReference type="NCBI Taxonomy" id="222440"/>
    <lineage>
        <taxon>Eukaryota</taxon>
        <taxon>Metamonada</taxon>
        <taxon>Preaxostyla</taxon>
        <taxon>Oxymonadida</taxon>
        <taxon>Streblomastigidae</taxon>
        <taxon>Streblomastix</taxon>
    </lineage>
</organism>
<feature type="compositionally biased region" description="Basic residues" evidence="1">
    <location>
        <begin position="126"/>
        <end position="135"/>
    </location>
</feature>
<reference evidence="2 3" key="1">
    <citation type="submission" date="2019-03" db="EMBL/GenBank/DDBJ databases">
        <title>Single cell metagenomics reveals metabolic interactions within the superorganism composed of flagellate Streblomastix strix and complex community of Bacteroidetes bacteria on its surface.</title>
        <authorList>
            <person name="Treitli S.C."/>
            <person name="Kolisko M."/>
            <person name="Husnik F."/>
            <person name="Keeling P."/>
            <person name="Hampl V."/>
        </authorList>
    </citation>
    <scope>NUCLEOTIDE SEQUENCE [LARGE SCALE GENOMIC DNA]</scope>
    <source>
        <strain evidence="2">ST1C</strain>
    </source>
</reference>
<dbReference type="SUPFAM" id="SSF56300">
    <property type="entry name" value="Metallo-dependent phosphatases"/>
    <property type="match status" value="1"/>
</dbReference>
<feature type="compositionally biased region" description="Low complexity" evidence="1">
    <location>
        <begin position="142"/>
        <end position="155"/>
    </location>
</feature>
<accession>A0A5J4TBG7</accession>
<evidence type="ECO:0000313" key="3">
    <source>
        <dbReference type="Proteomes" id="UP000324800"/>
    </source>
</evidence>
<feature type="region of interest" description="Disordered" evidence="1">
    <location>
        <begin position="126"/>
        <end position="168"/>
    </location>
</feature>
<evidence type="ECO:0000256" key="1">
    <source>
        <dbReference type="SAM" id="MobiDB-lite"/>
    </source>
</evidence>
<evidence type="ECO:0000313" key="2">
    <source>
        <dbReference type="EMBL" id="KAA6355608.1"/>
    </source>
</evidence>
<protein>
    <submittedName>
        <fullName evidence="2">Uncharacterized protein</fullName>
    </submittedName>
</protein>
<dbReference type="Gene3D" id="3.60.21.10">
    <property type="match status" value="1"/>
</dbReference>
<comment type="caution">
    <text evidence="2">The sequence shown here is derived from an EMBL/GenBank/DDBJ whole genome shotgun (WGS) entry which is preliminary data.</text>
</comment>